<keyword evidence="4 9" id="KW-0997">Cell inner membrane</keyword>
<feature type="domain" description="Tripartite ATP-independent periplasmic transporters DctQ component" evidence="11">
    <location>
        <begin position="51"/>
        <end position="181"/>
    </location>
</feature>
<feature type="transmembrane region" description="Helical" evidence="9">
    <location>
        <begin position="115"/>
        <end position="136"/>
    </location>
</feature>
<gene>
    <name evidence="12" type="primary">siaT_8</name>
    <name evidence="12" type="ORF">GJW-30_1_02187</name>
</gene>
<comment type="similarity">
    <text evidence="8 9">Belongs to the TRAP transporter small permease family.</text>
</comment>
<dbReference type="GO" id="GO:0005886">
    <property type="term" value="C:plasma membrane"/>
    <property type="evidence" value="ECO:0007669"/>
    <property type="project" value="UniProtKB-SubCell"/>
</dbReference>
<dbReference type="EMBL" id="AP014946">
    <property type="protein sequence ID" value="BAT59654.1"/>
    <property type="molecule type" value="Genomic_DNA"/>
</dbReference>
<comment type="function">
    <text evidence="9">Part of the tripartite ATP-independent periplasmic (TRAP) transport system.</text>
</comment>
<dbReference type="PANTHER" id="PTHR35011:SF11">
    <property type="entry name" value="TRAP TRANSPORTER SMALL PERMEASE PROTEIN"/>
    <property type="match status" value="1"/>
</dbReference>
<evidence type="ECO:0000259" key="11">
    <source>
        <dbReference type="Pfam" id="PF04290"/>
    </source>
</evidence>
<accession>A0A0S3PUL6</accession>
<evidence type="ECO:0000313" key="13">
    <source>
        <dbReference type="Proteomes" id="UP000236884"/>
    </source>
</evidence>
<keyword evidence="6 9" id="KW-1133">Transmembrane helix</keyword>
<evidence type="ECO:0000256" key="1">
    <source>
        <dbReference type="ARBA" id="ARBA00004429"/>
    </source>
</evidence>
<name>A0A0S3PUL6_9BRAD</name>
<evidence type="ECO:0000256" key="4">
    <source>
        <dbReference type="ARBA" id="ARBA00022519"/>
    </source>
</evidence>
<dbReference type="InterPro" id="IPR007387">
    <property type="entry name" value="TRAP_DctQ"/>
</dbReference>
<evidence type="ECO:0000256" key="6">
    <source>
        <dbReference type="ARBA" id="ARBA00022989"/>
    </source>
</evidence>
<keyword evidence="7 9" id="KW-0472">Membrane</keyword>
<evidence type="ECO:0000256" key="7">
    <source>
        <dbReference type="ARBA" id="ARBA00023136"/>
    </source>
</evidence>
<evidence type="ECO:0000256" key="9">
    <source>
        <dbReference type="RuleBase" id="RU369079"/>
    </source>
</evidence>
<reference evidence="12 13" key="1">
    <citation type="submission" date="2015-08" db="EMBL/GenBank/DDBJ databases">
        <title>Investigation of the bacterial diversity of lava forest soil.</title>
        <authorList>
            <person name="Lee J.S."/>
        </authorList>
    </citation>
    <scope>NUCLEOTIDE SEQUENCE [LARGE SCALE GENOMIC DNA]</scope>
    <source>
        <strain evidence="12 13">GJW-30</strain>
    </source>
</reference>
<protein>
    <recommendedName>
        <fullName evidence="9">TRAP transporter small permease protein</fullName>
    </recommendedName>
</protein>
<dbReference type="RefSeq" id="WP_096355212.1">
    <property type="nucleotide sequence ID" value="NZ_AP014946.1"/>
</dbReference>
<evidence type="ECO:0000256" key="3">
    <source>
        <dbReference type="ARBA" id="ARBA00022475"/>
    </source>
</evidence>
<evidence type="ECO:0000256" key="8">
    <source>
        <dbReference type="ARBA" id="ARBA00038436"/>
    </source>
</evidence>
<dbReference type="PANTHER" id="PTHR35011">
    <property type="entry name" value="2,3-DIKETO-L-GULONATE TRAP TRANSPORTER SMALL PERMEASE PROTEIN YIAM"/>
    <property type="match status" value="1"/>
</dbReference>
<keyword evidence="3" id="KW-1003">Cell membrane</keyword>
<dbReference type="OrthoDB" id="7843639at2"/>
<dbReference type="InterPro" id="IPR055348">
    <property type="entry name" value="DctQ"/>
</dbReference>
<feature type="transmembrane region" description="Helical" evidence="9">
    <location>
        <begin position="75"/>
        <end position="94"/>
    </location>
</feature>
<organism evidence="12 13">
    <name type="scientific">Variibacter gotjawalensis</name>
    <dbReference type="NCBI Taxonomy" id="1333996"/>
    <lineage>
        <taxon>Bacteria</taxon>
        <taxon>Pseudomonadati</taxon>
        <taxon>Pseudomonadota</taxon>
        <taxon>Alphaproteobacteria</taxon>
        <taxon>Hyphomicrobiales</taxon>
        <taxon>Nitrobacteraceae</taxon>
        <taxon>Variibacter</taxon>
    </lineage>
</organism>
<proteinExistence type="inferred from homology"/>
<sequence length="195" mass="22273">MTQTTDPESHHRAPVDPDAPGETHLIVAKDEEVVIEHHIEDWLVFVIFWGLAGIVFLQFFTRYVLNDSLAWTEEIARYGLMWVVFIGAAMVTRRNAHIGVELVSNLLGPGPLQKALFILIDIVRVIFIALLAYFSITIVERMDIQRMTVIDLPMSYVYGGIAVGCFLMLYRQLETTWRNYKRGWTPVQHVTPAAD</sequence>
<feature type="region of interest" description="Disordered" evidence="10">
    <location>
        <begin position="1"/>
        <end position="21"/>
    </location>
</feature>
<dbReference type="Proteomes" id="UP000236884">
    <property type="component" value="Chromosome"/>
</dbReference>
<keyword evidence="2 9" id="KW-0813">Transport</keyword>
<dbReference type="Pfam" id="PF04290">
    <property type="entry name" value="DctQ"/>
    <property type="match status" value="1"/>
</dbReference>
<feature type="transmembrane region" description="Helical" evidence="9">
    <location>
        <begin position="156"/>
        <end position="173"/>
    </location>
</feature>
<evidence type="ECO:0000313" key="12">
    <source>
        <dbReference type="EMBL" id="BAT59654.1"/>
    </source>
</evidence>
<evidence type="ECO:0000256" key="2">
    <source>
        <dbReference type="ARBA" id="ARBA00022448"/>
    </source>
</evidence>
<comment type="subunit">
    <text evidence="9">The complex comprises the extracytoplasmic solute receptor protein and the two transmembrane proteins.</text>
</comment>
<comment type="subcellular location">
    <subcellularLocation>
        <location evidence="1 9">Cell inner membrane</location>
        <topology evidence="1 9">Multi-pass membrane protein</topology>
    </subcellularLocation>
</comment>
<evidence type="ECO:0000256" key="10">
    <source>
        <dbReference type="SAM" id="MobiDB-lite"/>
    </source>
</evidence>
<dbReference type="GO" id="GO:0022857">
    <property type="term" value="F:transmembrane transporter activity"/>
    <property type="evidence" value="ECO:0007669"/>
    <property type="project" value="UniProtKB-UniRule"/>
</dbReference>
<keyword evidence="13" id="KW-1185">Reference proteome</keyword>
<evidence type="ECO:0000256" key="5">
    <source>
        <dbReference type="ARBA" id="ARBA00022692"/>
    </source>
</evidence>
<dbReference type="AlphaFoldDB" id="A0A0S3PUL6"/>
<keyword evidence="5 9" id="KW-0812">Transmembrane</keyword>
<feature type="transmembrane region" description="Helical" evidence="9">
    <location>
        <begin position="42"/>
        <end position="63"/>
    </location>
</feature>
<dbReference type="KEGG" id="vgo:GJW-30_1_02187"/>
<dbReference type="GO" id="GO:0015740">
    <property type="term" value="P:C4-dicarboxylate transport"/>
    <property type="evidence" value="ECO:0007669"/>
    <property type="project" value="TreeGrafter"/>
</dbReference>